<evidence type="ECO:0000313" key="3">
    <source>
        <dbReference type="Proteomes" id="UP000675920"/>
    </source>
</evidence>
<feature type="compositionally biased region" description="Basic and acidic residues" evidence="1">
    <location>
        <begin position="46"/>
        <end position="55"/>
    </location>
</feature>
<keyword evidence="3" id="KW-1185">Reference proteome</keyword>
<keyword evidence="2" id="KW-0732">Signal</keyword>
<reference evidence="4" key="2">
    <citation type="submission" date="2025-08" db="UniProtKB">
        <authorList>
            <consortium name="RefSeq"/>
        </authorList>
    </citation>
    <scope>IDENTIFICATION</scope>
</reference>
<sequence>MPALPRLTSAALLALGLAAATVPALAADDAAPTKPKATSKLGECSHAAKEKGLKGDARKASIKECMAAGKTDKAAPAKASAS</sequence>
<feature type="chain" id="PRO_5034334681" evidence="2">
    <location>
        <begin position="27"/>
        <end position="82"/>
    </location>
</feature>
<accession>A0A8B6X8L2</accession>
<feature type="region of interest" description="Disordered" evidence="1">
    <location>
        <begin position="28"/>
        <end position="55"/>
    </location>
</feature>
<evidence type="ECO:0000256" key="2">
    <source>
        <dbReference type="SAM" id="SignalP"/>
    </source>
</evidence>
<dbReference type="RefSeq" id="WP_034411812.1">
    <property type="nucleotide sequence ID" value="NZ_AXWS01000014.1"/>
</dbReference>
<protein>
    <submittedName>
        <fullName evidence="4">PsiF family protein</fullName>
    </submittedName>
</protein>
<name>A0A8B6X8L2_9BURK</name>
<dbReference type="Pfam" id="PF07769">
    <property type="entry name" value="PsiF_repeat"/>
    <property type="match status" value="1"/>
</dbReference>
<feature type="compositionally biased region" description="Low complexity" evidence="1">
    <location>
        <begin position="28"/>
        <end position="38"/>
    </location>
</feature>
<organism evidence="3 4">
    <name type="scientific">Derxia gummosa DSM 723</name>
    <dbReference type="NCBI Taxonomy" id="1121388"/>
    <lineage>
        <taxon>Bacteria</taxon>
        <taxon>Pseudomonadati</taxon>
        <taxon>Pseudomonadota</taxon>
        <taxon>Betaproteobacteria</taxon>
        <taxon>Burkholderiales</taxon>
        <taxon>Alcaligenaceae</taxon>
        <taxon>Derxia</taxon>
    </lineage>
</organism>
<dbReference type="Proteomes" id="UP000675920">
    <property type="component" value="Unplaced"/>
</dbReference>
<reference evidence="4" key="1">
    <citation type="journal article" date="1990" name="J. Bacteriol.">
        <title>Identification of phosphate starvation-inducible genes in Escherichia coli K-12 by DNA sequence analysis of psi::lacZ(Mu d1) transcriptional fusions.</title>
        <authorList>
            <person name="Metcalf W.W."/>
            <person name="Steed P.M."/>
            <person name="Wanner B.L."/>
        </authorList>
    </citation>
    <scope>NUCLEOTIDE SEQUENCE</scope>
</reference>
<feature type="signal peptide" evidence="2">
    <location>
        <begin position="1"/>
        <end position="26"/>
    </location>
</feature>
<dbReference type="AlphaFoldDB" id="A0A8B6X8L2"/>
<evidence type="ECO:0000256" key="1">
    <source>
        <dbReference type="SAM" id="MobiDB-lite"/>
    </source>
</evidence>
<dbReference type="InterPro" id="IPR011690">
    <property type="entry name" value="P_starv_induced_PsiF"/>
</dbReference>
<proteinExistence type="predicted"/>
<evidence type="ECO:0000313" key="4">
    <source>
        <dbReference type="RefSeq" id="WP_034411812.1"/>
    </source>
</evidence>